<evidence type="ECO:0000256" key="4">
    <source>
        <dbReference type="ARBA" id="ARBA00022777"/>
    </source>
</evidence>
<evidence type="ECO:0000256" key="3">
    <source>
        <dbReference type="ARBA" id="ARBA00022741"/>
    </source>
</evidence>
<evidence type="ECO:0000256" key="6">
    <source>
        <dbReference type="PIRSR" id="PIRSR630616-1"/>
    </source>
</evidence>
<reference evidence="13" key="1">
    <citation type="submission" date="2021-01" db="EMBL/GenBank/DDBJ databases">
        <authorList>
            <person name="Corre E."/>
            <person name="Pelletier E."/>
            <person name="Niang G."/>
            <person name="Scheremetjew M."/>
            <person name="Finn R."/>
            <person name="Kale V."/>
            <person name="Holt S."/>
            <person name="Cochrane G."/>
            <person name="Meng A."/>
            <person name="Brown T."/>
            <person name="Cohen L."/>
        </authorList>
    </citation>
    <scope>NUCLEOTIDE SEQUENCE</scope>
    <source>
        <strain evidence="13">NIES-381</strain>
    </source>
</reference>
<gene>
    <name evidence="13" type="ORF">EGYM00392_LOCUS48014</name>
</gene>
<feature type="region of interest" description="Disordered" evidence="11">
    <location>
        <begin position="811"/>
        <end position="875"/>
    </location>
</feature>
<feature type="domain" description="Protein kinase" evidence="12">
    <location>
        <begin position="24"/>
        <end position="277"/>
    </location>
</feature>
<feature type="binding site" evidence="7 9">
    <location>
        <position position="53"/>
    </location>
    <ligand>
        <name>ATP</name>
        <dbReference type="ChEBI" id="CHEBI:30616"/>
    </ligand>
</feature>
<dbReference type="Gene3D" id="1.10.510.10">
    <property type="entry name" value="Transferase(Phosphotransferase) domain 1"/>
    <property type="match status" value="1"/>
</dbReference>
<feature type="coiled-coil region" evidence="10">
    <location>
        <begin position="48"/>
        <end position="75"/>
    </location>
</feature>
<evidence type="ECO:0000256" key="11">
    <source>
        <dbReference type="SAM" id="MobiDB-lite"/>
    </source>
</evidence>
<organism evidence="13">
    <name type="scientific">Eutreptiella gymnastica</name>
    <dbReference type="NCBI Taxonomy" id="73025"/>
    <lineage>
        <taxon>Eukaryota</taxon>
        <taxon>Discoba</taxon>
        <taxon>Euglenozoa</taxon>
        <taxon>Euglenida</taxon>
        <taxon>Spirocuta</taxon>
        <taxon>Euglenophyceae</taxon>
        <taxon>Eutreptiales</taxon>
        <taxon>Eutreptiaceae</taxon>
        <taxon>Eutreptiella</taxon>
    </lineage>
</organism>
<proteinExistence type="predicted"/>
<dbReference type="GO" id="GO:0005524">
    <property type="term" value="F:ATP binding"/>
    <property type="evidence" value="ECO:0007669"/>
    <property type="project" value="UniProtKB-UniRule"/>
</dbReference>
<feature type="active site" description="Proton acceptor" evidence="6">
    <location>
        <position position="146"/>
    </location>
</feature>
<evidence type="ECO:0000259" key="12">
    <source>
        <dbReference type="PROSITE" id="PS50011"/>
    </source>
</evidence>
<sequence length="922" mass="103020">MGKSKIEKEQLRLLLGCKPKDFESKVQQQLGRGSYGTVYKAKSKHLGVVVALKEIDKKQVKAQQLESQIKREIQIHSSMKHPAIVELYTSFEDSHKVYLVMEYCGTDMQQHLCDQGRLDEGTGALFTWEMVRGLQYIHDQGVLHLDIKPANLMITKKGPKVESIKIGDFGFATKQSSQPDTTGGTPNYMAPELLDGKPPTCAADIWSVGCCLYQFLTGRKPFQNRIHEPHVVTTKGMSWPSMPTYLSPEAQDLLFKLLEPNPELRISLAEVLKHPYITQNVRPNSPLNKSVNPIRACLQERYCRRKDPNDVVPQSESCQLHPETLPGEVRTQSPIASCHPTAATAQPAAPLHTLVRQDSLQQQQQQDQQCHQSEQLDHPQQCRPDEQQSQQAQNVLPLLATETGLPNHQEEPPQRSQHSPHLPEPQLPCFDVSRLGTQTRELPGGIRLSIRGNGELEVATQQLRFGISADGRQLWQDLGDREVRYGLAEIVADEVVSGFYQYAVHLVALIRARTVKVRVNTVKGSACRLMEDGPSPSFHISYYSRGPCRDGAEHEERRQSRKMQERLSIAYQKWSQLLRISIHAKQPPEYVASCCPPEVLQQSSAYEGKKAVLAETLHIRTHLGATDGDTLGDLLSKLIVWWKAHVVRDLDQSASILCWWEHPCALEALEDARALLHEALDVERFPHRPFKPNSPYKVVSSGDSGCLTCLGYDDVSRLQQRQLYPLTVKEKHVERHEHANASNMSHISSVAASSGNSSVTSSLRLNASQDSMAQFPSRDDLHCRAEGPPARHDPSWAVPFAQLSPIPMAQLQSTRPTHTSRPSTHPVRSKQSSQHPRAPTQPQSLTCRLSTQSLPTGEGSIPETRGGGSQSPCPVPPYRVQLAKLRAAWDTDFEGAAWLDVMPGLRQSIHSYMAVHAQQCAQ</sequence>
<evidence type="ECO:0000256" key="2">
    <source>
        <dbReference type="ARBA" id="ARBA00022679"/>
    </source>
</evidence>
<keyword evidence="5 7" id="KW-0067">ATP-binding</keyword>
<protein>
    <recommendedName>
        <fullName evidence="12">Protein kinase domain-containing protein</fullName>
    </recommendedName>
</protein>
<dbReference type="InterPro" id="IPR011009">
    <property type="entry name" value="Kinase-like_dom_sf"/>
</dbReference>
<name>A0A7S1J9F6_9EUGL</name>
<accession>A0A7S1J9F6</accession>
<feature type="compositionally biased region" description="Basic and acidic residues" evidence="11">
    <location>
        <begin position="777"/>
        <end position="794"/>
    </location>
</feature>
<feature type="compositionally biased region" description="Low complexity" evidence="11">
    <location>
        <begin position="742"/>
        <end position="762"/>
    </location>
</feature>
<dbReference type="PROSITE" id="PS00108">
    <property type="entry name" value="PROTEIN_KINASE_ST"/>
    <property type="match status" value="1"/>
</dbReference>
<dbReference type="PROSITE" id="PS00107">
    <property type="entry name" value="PROTEIN_KINASE_ATP"/>
    <property type="match status" value="1"/>
</dbReference>
<dbReference type="PANTHER" id="PTHR24350">
    <property type="entry name" value="SERINE/THREONINE-PROTEIN KINASE IAL-RELATED"/>
    <property type="match status" value="1"/>
</dbReference>
<dbReference type="InterPro" id="IPR008271">
    <property type="entry name" value="Ser/Thr_kinase_AS"/>
</dbReference>
<keyword evidence="4" id="KW-0418">Kinase</keyword>
<dbReference type="EMBL" id="HBGA01129767">
    <property type="protein sequence ID" value="CAD9036857.1"/>
    <property type="molecule type" value="Transcribed_RNA"/>
</dbReference>
<dbReference type="InterPro" id="IPR030616">
    <property type="entry name" value="Aur-like"/>
</dbReference>
<feature type="compositionally biased region" description="Polar residues" evidence="11">
    <location>
        <begin position="829"/>
        <end position="855"/>
    </location>
</feature>
<dbReference type="SMART" id="SM00220">
    <property type="entry name" value="S_TKc"/>
    <property type="match status" value="1"/>
</dbReference>
<evidence type="ECO:0000256" key="7">
    <source>
        <dbReference type="PIRSR" id="PIRSR630616-2"/>
    </source>
</evidence>
<feature type="compositionally biased region" description="Low complexity" evidence="11">
    <location>
        <begin position="357"/>
        <end position="373"/>
    </location>
</feature>
<dbReference type="Pfam" id="PF00069">
    <property type="entry name" value="Pkinase"/>
    <property type="match status" value="1"/>
</dbReference>
<feature type="binding site" evidence="7">
    <location>
        <position position="168"/>
    </location>
    <ligand>
        <name>ATP</name>
        <dbReference type="ChEBI" id="CHEBI:30616"/>
    </ligand>
</feature>
<keyword evidence="3 7" id="KW-0547">Nucleotide-binding</keyword>
<evidence type="ECO:0000256" key="5">
    <source>
        <dbReference type="ARBA" id="ARBA00022840"/>
    </source>
</evidence>
<dbReference type="AlphaFoldDB" id="A0A7S1J9F6"/>
<evidence type="ECO:0000256" key="8">
    <source>
        <dbReference type="PIRSR" id="PIRSR630616-3"/>
    </source>
</evidence>
<feature type="region of interest" description="Disordered" evidence="11">
    <location>
        <begin position="404"/>
        <end position="430"/>
    </location>
</feature>
<dbReference type="SUPFAM" id="SSF56112">
    <property type="entry name" value="Protein kinase-like (PK-like)"/>
    <property type="match status" value="1"/>
</dbReference>
<feature type="compositionally biased region" description="Low complexity" evidence="11">
    <location>
        <begin position="813"/>
        <end position="826"/>
    </location>
</feature>
<dbReference type="PROSITE" id="PS50011">
    <property type="entry name" value="PROTEIN_KINASE_DOM"/>
    <property type="match status" value="1"/>
</dbReference>
<feature type="region of interest" description="Disordered" evidence="11">
    <location>
        <begin position="357"/>
        <end position="391"/>
    </location>
</feature>
<keyword evidence="2" id="KW-0808">Transferase</keyword>
<feature type="compositionally biased region" description="Polar residues" evidence="11">
    <location>
        <begin position="763"/>
        <end position="774"/>
    </location>
</feature>
<evidence type="ECO:0000313" key="13">
    <source>
        <dbReference type="EMBL" id="CAD9036857.1"/>
    </source>
</evidence>
<dbReference type="InterPro" id="IPR000719">
    <property type="entry name" value="Prot_kinase_dom"/>
</dbReference>
<evidence type="ECO:0000256" key="9">
    <source>
        <dbReference type="PROSITE-ProRule" id="PRU10141"/>
    </source>
</evidence>
<keyword evidence="1" id="KW-0723">Serine/threonine-protein kinase</keyword>
<dbReference type="InterPro" id="IPR017441">
    <property type="entry name" value="Protein_kinase_ATP_BS"/>
</dbReference>
<dbReference type="FunFam" id="3.30.200.20:FF:000042">
    <property type="entry name" value="Aurora kinase A"/>
    <property type="match status" value="1"/>
</dbReference>
<dbReference type="GO" id="GO:0004674">
    <property type="term" value="F:protein serine/threonine kinase activity"/>
    <property type="evidence" value="ECO:0007669"/>
    <property type="project" value="UniProtKB-KW"/>
</dbReference>
<feature type="region of interest" description="Disordered" evidence="11">
    <location>
        <begin position="308"/>
        <end position="331"/>
    </location>
</feature>
<feature type="region of interest" description="Disordered" evidence="11">
    <location>
        <begin position="740"/>
        <end position="796"/>
    </location>
</feature>
<dbReference type="FunFam" id="1.10.510.10:FF:000571">
    <property type="entry name" value="Maternal embryonic leucine zipper kinase"/>
    <property type="match status" value="1"/>
</dbReference>
<evidence type="ECO:0000256" key="1">
    <source>
        <dbReference type="ARBA" id="ARBA00022527"/>
    </source>
</evidence>
<evidence type="ECO:0000256" key="10">
    <source>
        <dbReference type="SAM" id="Coils"/>
    </source>
</evidence>
<keyword evidence="10" id="KW-0175">Coiled coil</keyword>
<feature type="cross-link" description="Glycyl lysine isopeptide (Lys-Gly) (interchain with G-Cter in SUMO2)" evidence="8">
    <location>
        <position position="148"/>
    </location>
</feature>